<evidence type="ECO:0000256" key="1">
    <source>
        <dbReference type="ARBA" id="ARBA00010886"/>
    </source>
</evidence>
<dbReference type="InterPro" id="IPR050660">
    <property type="entry name" value="NEK_Ser/Thr_kinase"/>
</dbReference>
<dbReference type="InterPro" id="IPR011009">
    <property type="entry name" value="Kinase-like_dom_sf"/>
</dbReference>
<dbReference type="InterPro" id="IPR008266">
    <property type="entry name" value="Tyr_kinase_AS"/>
</dbReference>
<evidence type="ECO:0000256" key="6">
    <source>
        <dbReference type="PROSITE-ProRule" id="PRU10141"/>
    </source>
</evidence>
<dbReference type="EMBL" id="VSWD01000001">
    <property type="protein sequence ID" value="KAK3108060.1"/>
    <property type="molecule type" value="Genomic_DNA"/>
</dbReference>
<reference evidence="9" key="1">
    <citation type="submission" date="2019-08" db="EMBL/GenBank/DDBJ databases">
        <title>The improved chromosome-level genome for the pearl oyster Pinctada fucata martensii using PacBio sequencing and Hi-C.</title>
        <authorList>
            <person name="Zheng Z."/>
        </authorList>
    </citation>
    <scope>NUCLEOTIDE SEQUENCE</scope>
    <source>
        <strain evidence="9">ZZ-2019</strain>
        <tissue evidence="9">Adductor muscle</tissue>
    </source>
</reference>
<feature type="region of interest" description="Disordered" evidence="7">
    <location>
        <begin position="551"/>
        <end position="644"/>
    </location>
</feature>
<evidence type="ECO:0000256" key="4">
    <source>
        <dbReference type="ARBA" id="ARBA00022777"/>
    </source>
</evidence>
<dbReference type="Gene3D" id="1.10.510.10">
    <property type="entry name" value="Transferase(Phosphotransferase) domain 1"/>
    <property type="match status" value="1"/>
</dbReference>
<dbReference type="CDD" id="cd08528">
    <property type="entry name" value="STKc_Nek10"/>
    <property type="match status" value="1"/>
</dbReference>
<dbReference type="FunFam" id="1.10.510.10:FF:001213">
    <property type="entry name" value="serine/threonine-protein kinase Nek10"/>
    <property type="match status" value="1"/>
</dbReference>
<proteinExistence type="inferred from homology"/>
<sequence length="811" mass="91270">MGGIPLILSLLHCERRLVTERSETSEGSSSAGPHGRTQVDESEELMENKYKLKSACCAAIKELVMNDANAHHVVQANGIYSLGMLILPPCKKCHEEEKKFAKNLQRNSFRTLRYIFSMERNRRLFKRLFPPDLFEMFINIGHYVPELSAYKHLVDKINSLPDHVVEEIRANILESNHNRTPARHIGDYSVFELLGTGAFGSVYKVKKRTAGQSFLAMKEVNIESAAFGRNSQERDSSVGEIMNEISIIREQMKHPNVVRYYKTFVENQKLYIVMELIEGAPLGEHFNSLKEKKERFPEDRIWNIFMQMILALRYLHKEKGILHRDLTPNNIMLGEDDKVTITDFGLAKQKRSDCSKMTSVVGTMLYWCPEIVQNLAYGEKADIWALGCILYQMCTLKPPFFSDNMLALVTKIANADYDPIPKGLYSDRLVQAVKSCICKCADARPDTVQLASQMADKLLVHIDSLRINQTTMEKKLEKERHKAQRHYFEANQNMQKYHRLFLVSQERYDRLANLAGSGGAAGLSGNGGALGLRDGEVIDPALVSINIQNESVSSGGWTSDDDESGASSGTESRESSAGSTRGTPGPSSLPRPPHTPKTRRAERKSRSTYSSFSPLVLDIPTTSRAIRDSGYSSGDPSPNNSNMYQESVSHLDALRRYQRSNSTPSPQAARSNKKKSKRPTPAHLKPHTKRRMVERFKRALFAPQSTSVNLKSELKKLMSGSREIIDLNLGPTEEKRGGSAGYTRKENDSDKVNNHFDADFTDAGITYEQMQTFIEQLLMDSGYYRISQSEMEKSPPLGPIATNDLVKKLTS</sequence>
<feature type="compositionally biased region" description="Polar residues" evidence="7">
    <location>
        <begin position="659"/>
        <end position="670"/>
    </location>
</feature>
<keyword evidence="4" id="KW-0418">Kinase</keyword>
<dbReference type="InterPro" id="IPR000719">
    <property type="entry name" value="Prot_kinase_dom"/>
</dbReference>
<dbReference type="GO" id="GO:0004674">
    <property type="term" value="F:protein serine/threonine kinase activity"/>
    <property type="evidence" value="ECO:0007669"/>
    <property type="project" value="InterPro"/>
</dbReference>
<dbReference type="PROSITE" id="PS00109">
    <property type="entry name" value="PROTEIN_KINASE_TYR"/>
    <property type="match status" value="1"/>
</dbReference>
<feature type="compositionally biased region" description="Basic residues" evidence="7">
    <location>
        <begin position="671"/>
        <end position="690"/>
    </location>
</feature>
<comment type="caution">
    <text evidence="9">The sequence shown here is derived from an EMBL/GenBank/DDBJ whole genome shotgun (WGS) entry which is preliminary data.</text>
</comment>
<gene>
    <name evidence="9" type="ORF">FSP39_000448</name>
</gene>
<evidence type="ECO:0000313" key="9">
    <source>
        <dbReference type="EMBL" id="KAK3108060.1"/>
    </source>
</evidence>
<feature type="region of interest" description="Disordered" evidence="7">
    <location>
        <begin position="21"/>
        <end position="43"/>
    </location>
</feature>
<organism evidence="9 10">
    <name type="scientific">Pinctada imbricata</name>
    <name type="common">Atlantic pearl-oyster</name>
    <name type="synonym">Pinctada martensii</name>
    <dbReference type="NCBI Taxonomy" id="66713"/>
    <lineage>
        <taxon>Eukaryota</taxon>
        <taxon>Metazoa</taxon>
        <taxon>Spiralia</taxon>
        <taxon>Lophotrochozoa</taxon>
        <taxon>Mollusca</taxon>
        <taxon>Bivalvia</taxon>
        <taxon>Autobranchia</taxon>
        <taxon>Pteriomorphia</taxon>
        <taxon>Pterioida</taxon>
        <taxon>Pterioidea</taxon>
        <taxon>Pteriidae</taxon>
        <taxon>Pinctada</taxon>
    </lineage>
</organism>
<dbReference type="InterPro" id="IPR042666">
    <property type="entry name" value="Nek10_STKc"/>
</dbReference>
<evidence type="ECO:0000256" key="7">
    <source>
        <dbReference type="SAM" id="MobiDB-lite"/>
    </source>
</evidence>
<feature type="compositionally biased region" description="Basic residues" evidence="7">
    <location>
        <begin position="594"/>
        <end position="603"/>
    </location>
</feature>
<feature type="compositionally biased region" description="Polar residues" evidence="7">
    <location>
        <begin position="620"/>
        <end position="644"/>
    </location>
</feature>
<dbReference type="GO" id="GO:0005524">
    <property type="term" value="F:ATP binding"/>
    <property type="evidence" value="ECO:0007669"/>
    <property type="project" value="UniProtKB-UniRule"/>
</dbReference>
<name>A0AA88YWD8_PINIB</name>
<dbReference type="AlphaFoldDB" id="A0AA88YWD8"/>
<feature type="compositionally biased region" description="Basic and acidic residues" evidence="7">
    <location>
        <begin position="732"/>
        <end position="750"/>
    </location>
</feature>
<keyword evidence="5 6" id="KW-0067">ATP-binding</keyword>
<evidence type="ECO:0000256" key="3">
    <source>
        <dbReference type="ARBA" id="ARBA00022741"/>
    </source>
</evidence>
<dbReference type="PANTHER" id="PTHR43671">
    <property type="entry name" value="SERINE/THREONINE-PROTEIN KINASE NEK"/>
    <property type="match status" value="1"/>
</dbReference>
<keyword evidence="10" id="KW-1185">Reference proteome</keyword>
<dbReference type="SUPFAM" id="SSF56112">
    <property type="entry name" value="Protein kinase-like (PK-like)"/>
    <property type="match status" value="1"/>
</dbReference>
<dbReference type="Gene3D" id="3.30.200.20">
    <property type="entry name" value="Phosphorylase Kinase, domain 1"/>
    <property type="match status" value="1"/>
</dbReference>
<feature type="compositionally biased region" description="Polar residues" evidence="7">
    <location>
        <begin position="565"/>
        <end position="586"/>
    </location>
</feature>
<dbReference type="PROSITE" id="PS50011">
    <property type="entry name" value="PROTEIN_KINASE_DOM"/>
    <property type="match status" value="1"/>
</dbReference>
<evidence type="ECO:0000256" key="2">
    <source>
        <dbReference type="ARBA" id="ARBA00022679"/>
    </source>
</evidence>
<feature type="region of interest" description="Disordered" evidence="7">
    <location>
        <begin position="790"/>
        <end position="811"/>
    </location>
</feature>
<keyword evidence="2" id="KW-0808">Transferase</keyword>
<accession>A0AA88YWD8</accession>
<dbReference type="PROSITE" id="PS00107">
    <property type="entry name" value="PROTEIN_KINASE_ATP"/>
    <property type="match status" value="1"/>
</dbReference>
<dbReference type="Pfam" id="PF00069">
    <property type="entry name" value="Pkinase"/>
    <property type="match status" value="1"/>
</dbReference>
<evidence type="ECO:0000256" key="5">
    <source>
        <dbReference type="ARBA" id="ARBA00022840"/>
    </source>
</evidence>
<comment type="similarity">
    <text evidence="1">Belongs to the protein kinase superfamily. NEK Ser/Thr protein kinase family. NIMA subfamily.</text>
</comment>
<protein>
    <recommendedName>
        <fullName evidence="8">Protein kinase domain-containing protein</fullName>
    </recommendedName>
</protein>
<dbReference type="InterPro" id="IPR017441">
    <property type="entry name" value="Protein_kinase_ATP_BS"/>
</dbReference>
<feature type="binding site" evidence="6">
    <location>
        <position position="218"/>
    </location>
    <ligand>
        <name>ATP</name>
        <dbReference type="ChEBI" id="CHEBI:30616"/>
    </ligand>
</feature>
<dbReference type="PANTHER" id="PTHR43671:SF92">
    <property type="entry name" value="SERINE_THREONINE-PROTEIN KINASE NEK10"/>
    <property type="match status" value="1"/>
</dbReference>
<dbReference type="GO" id="GO:1902749">
    <property type="term" value="P:regulation of cell cycle G2/M phase transition"/>
    <property type="evidence" value="ECO:0007669"/>
    <property type="project" value="TreeGrafter"/>
</dbReference>
<dbReference type="Proteomes" id="UP001186944">
    <property type="component" value="Unassembled WGS sequence"/>
</dbReference>
<feature type="domain" description="Protein kinase" evidence="8">
    <location>
        <begin position="188"/>
        <end position="459"/>
    </location>
</feature>
<keyword evidence="3 6" id="KW-0547">Nucleotide-binding</keyword>
<feature type="region of interest" description="Disordered" evidence="7">
    <location>
        <begin position="731"/>
        <end position="750"/>
    </location>
</feature>
<evidence type="ECO:0000313" key="10">
    <source>
        <dbReference type="Proteomes" id="UP001186944"/>
    </source>
</evidence>
<feature type="region of interest" description="Disordered" evidence="7">
    <location>
        <begin position="658"/>
        <end position="691"/>
    </location>
</feature>
<evidence type="ECO:0000259" key="8">
    <source>
        <dbReference type="PROSITE" id="PS50011"/>
    </source>
</evidence>